<organism evidence="1 2">
    <name type="scientific">Candidatus Woesebacteria bacterium RBG_13_36_22</name>
    <dbReference type="NCBI Taxonomy" id="1802478"/>
    <lineage>
        <taxon>Bacteria</taxon>
        <taxon>Candidatus Woeseibacteriota</taxon>
    </lineage>
</organism>
<protein>
    <recommendedName>
        <fullName evidence="3">Elp3/MiaA/NifB-like radical SAM core domain-containing protein</fullName>
    </recommendedName>
</protein>
<sequence>MDRAFVQFHLLYKKTEIEGGVRCLQNGFSSVWSLANPVWVYQEKGILPELPVDVDEYYISVWGFADLAVSRAWAKKNPDKKFILGGPVVLYTPKSMVKKAFAEYKNVELLPNLSEDIFGIKFSSKNWGIKFPDIQERVSIYSYHLGDSCYWSKCTFCTVPEGNTWIEPRDEYDVEMLWDAPKGIVWLATPAIPPSKLDVLLRLNYSGKIYRTFIRADKSTYDSLEKIIDRIPSKKMMFNVGVEFPSNKMLSKVNKGVTVSDLTRILNLIYERGQQASCSYLTNLHGIGKDEVEEAKSFFKSLKDQTGSGIDTRHHFRKCVNFGTHGDIPIGCRGIHIGFYDKLTEEEEYWDTEWMKALKGFGARLRVQGVVDFNTGLSTEKILNS</sequence>
<evidence type="ECO:0008006" key="3">
    <source>
        <dbReference type="Google" id="ProtNLM"/>
    </source>
</evidence>
<dbReference type="EMBL" id="MGFQ01000002">
    <property type="protein sequence ID" value="OGM10666.1"/>
    <property type="molecule type" value="Genomic_DNA"/>
</dbReference>
<dbReference type="SUPFAM" id="SSF102114">
    <property type="entry name" value="Radical SAM enzymes"/>
    <property type="match status" value="1"/>
</dbReference>
<dbReference type="Proteomes" id="UP000176939">
    <property type="component" value="Unassembled WGS sequence"/>
</dbReference>
<accession>A0A1F7X6E9</accession>
<proteinExistence type="predicted"/>
<evidence type="ECO:0000313" key="2">
    <source>
        <dbReference type="Proteomes" id="UP000176939"/>
    </source>
</evidence>
<dbReference type="AlphaFoldDB" id="A0A1F7X6E9"/>
<gene>
    <name evidence="1" type="ORF">A2Z67_06160</name>
</gene>
<evidence type="ECO:0000313" key="1">
    <source>
        <dbReference type="EMBL" id="OGM10666.1"/>
    </source>
</evidence>
<dbReference type="InterPro" id="IPR058240">
    <property type="entry name" value="rSAM_sf"/>
</dbReference>
<comment type="caution">
    <text evidence="1">The sequence shown here is derived from an EMBL/GenBank/DDBJ whole genome shotgun (WGS) entry which is preliminary data.</text>
</comment>
<name>A0A1F7X6E9_9BACT</name>
<reference evidence="1 2" key="1">
    <citation type="journal article" date="2016" name="Nat. Commun.">
        <title>Thousands of microbial genomes shed light on interconnected biogeochemical processes in an aquifer system.</title>
        <authorList>
            <person name="Anantharaman K."/>
            <person name="Brown C.T."/>
            <person name="Hug L.A."/>
            <person name="Sharon I."/>
            <person name="Castelle C.J."/>
            <person name="Probst A.J."/>
            <person name="Thomas B.C."/>
            <person name="Singh A."/>
            <person name="Wilkins M.J."/>
            <person name="Karaoz U."/>
            <person name="Brodie E.L."/>
            <person name="Williams K.H."/>
            <person name="Hubbard S.S."/>
            <person name="Banfield J.F."/>
        </authorList>
    </citation>
    <scope>NUCLEOTIDE SEQUENCE [LARGE SCALE GENOMIC DNA]</scope>
</reference>